<protein>
    <submittedName>
        <fullName evidence="1">Uncharacterized protein</fullName>
    </submittedName>
</protein>
<dbReference type="EMBL" id="KN818244">
    <property type="protein sequence ID" value="KIL65187.1"/>
    <property type="molecule type" value="Genomic_DNA"/>
</dbReference>
<gene>
    <name evidence="1" type="ORF">M378DRAFT_162452</name>
</gene>
<dbReference type="InParanoid" id="A0A0C2WTW4"/>
<name>A0A0C2WTW4_AMAMK</name>
<dbReference type="HOGENOM" id="CLU_3105854_0_0_1"/>
<sequence>MAATQGDCVLEPWSNTTHVRRYEITKKLTHIGIGRTELHIQSVHSLFISWA</sequence>
<evidence type="ECO:0000313" key="2">
    <source>
        <dbReference type="Proteomes" id="UP000054549"/>
    </source>
</evidence>
<dbReference type="AlphaFoldDB" id="A0A0C2WTW4"/>
<dbReference type="Proteomes" id="UP000054549">
    <property type="component" value="Unassembled WGS sequence"/>
</dbReference>
<evidence type="ECO:0000313" key="1">
    <source>
        <dbReference type="EMBL" id="KIL65187.1"/>
    </source>
</evidence>
<keyword evidence="2" id="KW-1185">Reference proteome</keyword>
<accession>A0A0C2WTW4</accession>
<organism evidence="1 2">
    <name type="scientific">Amanita muscaria (strain Koide BX008)</name>
    <dbReference type="NCBI Taxonomy" id="946122"/>
    <lineage>
        <taxon>Eukaryota</taxon>
        <taxon>Fungi</taxon>
        <taxon>Dikarya</taxon>
        <taxon>Basidiomycota</taxon>
        <taxon>Agaricomycotina</taxon>
        <taxon>Agaricomycetes</taxon>
        <taxon>Agaricomycetidae</taxon>
        <taxon>Agaricales</taxon>
        <taxon>Pluteineae</taxon>
        <taxon>Amanitaceae</taxon>
        <taxon>Amanita</taxon>
    </lineage>
</organism>
<proteinExistence type="predicted"/>
<reference evidence="1 2" key="1">
    <citation type="submission" date="2014-04" db="EMBL/GenBank/DDBJ databases">
        <title>Evolutionary Origins and Diversification of the Mycorrhizal Mutualists.</title>
        <authorList>
            <consortium name="DOE Joint Genome Institute"/>
            <consortium name="Mycorrhizal Genomics Consortium"/>
            <person name="Kohler A."/>
            <person name="Kuo A."/>
            <person name="Nagy L.G."/>
            <person name="Floudas D."/>
            <person name="Copeland A."/>
            <person name="Barry K.W."/>
            <person name="Cichocki N."/>
            <person name="Veneault-Fourrey C."/>
            <person name="LaButti K."/>
            <person name="Lindquist E.A."/>
            <person name="Lipzen A."/>
            <person name="Lundell T."/>
            <person name="Morin E."/>
            <person name="Murat C."/>
            <person name="Riley R."/>
            <person name="Ohm R."/>
            <person name="Sun H."/>
            <person name="Tunlid A."/>
            <person name="Henrissat B."/>
            <person name="Grigoriev I.V."/>
            <person name="Hibbett D.S."/>
            <person name="Martin F."/>
        </authorList>
    </citation>
    <scope>NUCLEOTIDE SEQUENCE [LARGE SCALE GENOMIC DNA]</scope>
    <source>
        <strain evidence="1 2">Koide BX008</strain>
    </source>
</reference>